<evidence type="ECO:0000256" key="7">
    <source>
        <dbReference type="ARBA" id="ARBA00023163"/>
    </source>
</evidence>
<organism evidence="11 12">
    <name type="scientific">Abrus precatorius</name>
    <name type="common">Indian licorice</name>
    <name type="synonym">Glycine abrus</name>
    <dbReference type="NCBI Taxonomy" id="3816"/>
    <lineage>
        <taxon>Eukaryota</taxon>
        <taxon>Viridiplantae</taxon>
        <taxon>Streptophyta</taxon>
        <taxon>Embryophyta</taxon>
        <taxon>Tracheophyta</taxon>
        <taxon>Spermatophyta</taxon>
        <taxon>Magnoliopsida</taxon>
        <taxon>eudicotyledons</taxon>
        <taxon>Gunneridae</taxon>
        <taxon>Pentapetalae</taxon>
        <taxon>rosids</taxon>
        <taxon>fabids</taxon>
        <taxon>Fabales</taxon>
        <taxon>Fabaceae</taxon>
        <taxon>Papilionoideae</taxon>
        <taxon>50 kb inversion clade</taxon>
        <taxon>NPAAA clade</taxon>
        <taxon>indigoferoid/millettioid clade</taxon>
        <taxon>Abreae</taxon>
        <taxon>Abrus</taxon>
    </lineage>
</organism>
<dbReference type="RefSeq" id="XP_027330704.1">
    <property type="nucleotide sequence ID" value="XM_027474903.1"/>
</dbReference>
<dbReference type="InterPro" id="IPR057743">
    <property type="entry name" value="Zfn_VAL1-3_N"/>
</dbReference>
<feature type="domain" description="TF-B3" evidence="10">
    <location>
        <begin position="318"/>
        <end position="419"/>
    </location>
</feature>
<dbReference type="PANTHER" id="PTHR46245">
    <property type="entry name" value="B3 DOMAIN-CONTAINING PROTEIN OS07G0563300"/>
    <property type="match status" value="1"/>
</dbReference>
<keyword evidence="3" id="KW-0863">Zinc-finger</keyword>
<gene>
    <name evidence="12" type="primary">LOC113846521</name>
</gene>
<evidence type="ECO:0000256" key="8">
    <source>
        <dbReference type="ARBA" id="ARBA00023242"/>
    </source>
</evidence>
<reference evidence="11" key="1">
    <citation type="journal article" date="2019" name="Toxins">
        <title>Detection of Abrin-Like and Prepropulchellin-Like Toxin Genes and Transcripts Using Whole Genome Sequencing and Full-Length Transcript Sequencing of Abrus precatorius.</title>
        <authorList>
            <person name="Hovde B.T."/>
            <person name="Daligault H.E."/>
            <person name="Hanschen E.R."/>
            <person name="Kunde Y.A."/>
            <person name="Johnson M.B."/>
            <person name="Starkenburg S.R."/>
            <person name="Johnson S.L."/>
        </authorList>
    </citation>
    <scope>NUCLEOTIDE SEQUENCE [LARGE SCALE GENOMIC DNA]</scope>
</reference>
<protein>
    <submittedName>
        <fullName evidence="12">B3 domain-containing transcription repressor VAL1-like isoform X1</fullName>
    </submittedName>
</protein>
<dbReference type="GeneID" id="113846521"/>
<dbReference type="KEGG" id="aprc:113846521"/>
<dbReference type="Proteomes" id="UP000694853">
    <property type="component" value="Unplaced"/>
</dbReference>
<feature type="region of interest" description="Disordered" evidence="9">
    <location>
        <begin position="236"/>
        <end position="256"/>
    </location>
</feature>
<keyword evidence="11" id="KW-1185">Reference proteome</keyword>
<dbReference type="GO" id="GO:0006355">
    <property type="term" value="P:regulation of DNA-templated transcription"/>
    <property type="evidence" value="ECO:0007669"/>
    <property type="project" value="UniProtKB-ARBA"/>
</dbReference>
<keyword evidence="6" id="KW-0238">DNA-binding</keyword>
<dbReference type="FunFam" id="2.40.330.10:FF:000006">
    <property type="entry name" value="B3 domain-containing transcription repressor VAL1"/>
    <property type="match status" value="1"/>
</dbReference>
<keyword evidence="8" id="KW-0539">Nucleus</keyword>
<keyword evidence="4" id="KW-0862">Zinc</keyword>
<dbReference type="PROSITE" id="PS50863">
    <property type="entry name" value="B3"/>
    <property type="match status" value="1"/>
</dbReference>
<dbReference type="Pfam" id="PF02362">
    <property type="entry name" value="B3"/>
    <property type="match status" value="1"/>
</dbReference>
<proteinExistence type="predicted"/>
<dbReference type="Gene3D" id="2.40.330.10">
    <property type="entry name" value="DNA-binding pseudobarrel domain"/>
    <property type="match status" value="1"/>
</dbReference>
<keyword evidence="7" id="KW-0804">Transcription</keyword>
<keyword evidence="5" id="KW-0805">Transcription regulation</keyword>
<evidence type="ECO:0000313" key="11">
    <source>
        <dbReference type="Proteomes" id="UP000694853"/>
    </source>
</evidence>
<dbReference type="PANTHER" id="PTHR46245:SF3">
    <property type="entry name" value="B3 DOMAIN-CONTAINING TRANSCRIPTION REPRESSOR VAL1"/>
    <property type="match status" value="1"/>
</dbReference>
<dbReference type="OrthoDB" id="757982at2759"/>
<dbReference type="Pfam" id="PF25813">
    <property type="entry name" value="zf_VAL1_N"/>
    <property type="match status" value="1"/>
</dbReference>
<dbReference type="SUPFAM" id="SSF101936">
    <property type="entry name" value="DNA-binding pseudobarrel domain"/>
    <property type="match status" value="1"/>
</dbReference>
<evidence type="ECO:0000256" key="9">
    <source>
        <dbReference type="SAM" id="MobiDB-lite"/>
    </source>
</evidence>
<dbReference type="GO" id="GO:0005634">
    <property type="term" value="C:nucleus"/>
    <property type="evidence" value="ECO:0007669"/>
    <property type="project" value="UniProtKB-SubCell"/>
</dbReference>
<dbReference type="InterPro" id="IPR015300">
    <property type="entry name" value="DNA-bd_pseudobarrel_sf"/>
</dbReference>
<sequence length="832" mass="91819">MGIEVCMNGSCKNGSASEWKKGWPLRSGGFARLCNKCGSAYENSIFCYKFHDHQTGWRECSYCNKPIHCGCIISRSLFEYLDFGGIGCLTCVKASQLPLIQDTENTNRSVRSIKNNASDRNAERIDGRLLVDGAGEGKLMQLCRIAEASESSHWSRPQRDGVDSCIGPTRQEDRRFSNVMKVSSHPLAFTSLENNKPTWETKSMHESLSLNISLGTSSGNCDRPSASEIVEGRIQGKASSSPLHQGQGSQSVLSKSSKSEITAILEPNKGIISQERIARPPADGKGKNLLLSRYWPRITDQELEQLSGDLKSTIVPLFEKVLSASDAGRIGRLVLPKSCAEAYFPPISQSEGIPLQIQDVKGNEWTFQFRFWPNNNSRMYVLEGVTPCIQSLQLNAGDTVTFSRIDPGGKFIMGFRRASNLIDTQDASISSHSNGISTKETTFSGATKILPSGCSFPDLLQSGKGNGEFYINGHPEHLHLGTRTADSLQTENCEMDNNNLLQQPISVSEKKTRNIGPKSKRLLIHNEDAVELRLTWEEAQDLLRPPPTVKPSIVTIEDQVFEEYDEPPVFGKRTIFNVQSSGNRNGFLNFFLGDHGTKMTCYDMEGSFVLSDEEKVSLHAAGEETSPKEMDNILRTSEDFKKRRIVEKSASIQEHNPSGLDALASAAVLGDDHVDPPEPSAGVTTKHPRHRPGCSCIVCIQPPSGKGKHKPTCTCLACMTVKRRFNTLMTRKRKRQLECEADATPEDHIHHRDETDTNGASRDDTSVLEKEVSLNRGGVEVDEPSAGQIDLNCHPNHGKMQVDITAGLSMTSHVETTNFPAREYMSQNGLKL</sequence>
<dbReference type="GO" id="GO:0003677">
    <property type="term" value="F:DNA binding"/>
    <property type="evidence" value="ECO:0007669"/>
    <property type="project" value="UniProtKB-KW"/>
</dbReference>
<accession>A0A8B8JHJ3</accession>
<evidence type="ECO:0000313" key="12">
    <source>
        <dbReference type="RefSeq" id="XP_027330704.1"/>
    </source>
</evidence>
<keyword evidence="2" id="KW-0479">Metal-binding</keyword>
<dbReference type="CDD" id="cd10017">
    <property type="entry name" value="B3_DNA"/>
    <property type="match status" value="1"/>
</dbReference>
<evidence type="ECO:0000256" key="1">
    <source>
        <dbReference type="ARBA" id="ARBA00004123"/>
    </source>
</evidence>
<evidence type="ECO:0000256" key="2">
    <source>
        <dbReference type="ARBA" id="ARBA00022723"/>
    </source>
</evidence>
<evidence type="ECO:0000256" key="3">
    <source>
        <dbReference type="ARBA" id="ARBA00022771"/>
    </source>
</evidence>
<evidence type="ECO:0000256" key="4">
    <source>
        <dbReference type="ARBA" id="ARBA00022833"/>
    </source>
</evidence>
<evidence type="ECO:0000256" key="5">
    <source>
        <dbReference type="ARBA" id="ARBA00023015"/>
    </source>
</evidence>
<feature type="compositionally biased region" description="Low complexity" evidence="9">
    <location>
        <begin position="245"/>
        <end position="256"/>
    </location>
</feature>
<reference evidence="12" key="2">
    <citation type="submission" date="2025-08" db="UniProtKB">
        <authorList>
            <consortium name="RefSeq"/>
        </authorList>
    </citation>
    <scope>IDENTIFICATION</scope>
    <source>
        <tissue evidence="12">Young leaves</tissue>
    </source>
</reference>
<dbReference type="InterPro" id="IPR003340">
    <property type="entry name" value="B3_DNA-bd"/>
</dbReference>
<dbReference type="AlphaFoldDB" id="A0A8B8JHJ3"/>
<dbReference type="GO" id="GO:0008270">
    <property type="term" value="F:zinc ion binding"/>
    <property type="evidence" value="ECO:0007669"/>
    <property type="project" value="UniProtKB-KW"/>
</dbReference>
<evidence type="ECO:0000259" key="10">
    <source>
        <dbReference type="PROSITE" id="PS50863"/>
    </source>
</evidence>
<name>A0A8B8JHJ3_ABRPR</name>
<dbReference type="SMART" id="SM01019">
    <property type="entry name" value="B3"/>
    <property type="match status" value="1"/>
</dbReference>
<comment type="subcellular location">
    <subcellularLocation>
        <location evidence="1">Nucleus</location>
    </subcellularLocation>
</comment>
<evidence type="ECO:0000256" key="6">
    <source>
        <dbReference type="ARBA" id="ARBA00023125"/>
    </source>
</evidence>